<comment type="subcellular location">
    <subcellularLocation>
        <location evidence="1">Secreted</location>
    </subcellularLocation>
</comment>
<dbReference type="PROSITE" id="PS01009">
    <property type="entry name" value="CRISP_1"/>
    <property type="match status" value="1"/>
</dbReference>
<evidence type="ECO:0000313" key="6">
    <source>
        <dbReference type="Proteomes" id="UP000791440"/>
    </source>
</evidence>
<gene>
    <name evidence="5" type="ORF">O3G_MSEX006824</name>
</gene>
<accession>A0A921Z3X0</accession>
<evidence type="ECO:0000256" key="1">
    <source>
        <dbReference type="ARBA" id="ARBA00004613"/>
    </source>
</evidence>
<dbReference type="InterPro" id="IPR014044">
    <property type="entry name" value="CAP_dom"/>
</dbReference>
<keyword evidence="2" id="KW-0964">Secreted</keyword>
<evidence type="ECO:0000259" key="4">
    <source>
        <dbReference type="SMART" id="SM00198"/>
    </source>
</evidence>
<dbReference type="Proteomes" id="UP000791440">
    <property type="component" value="Unassembled WGS sequence"/>
</dbReference>
<dbReference type="InterPro" id="IPR035940">
    <property type="entry name" value="CAP_sf"/>
</dbReference>
<feature type="signal peptide" evidence="3">
    <location>
        <begin position="1"/>
        <end position="19"/>
    </location>
</feature>
<reference evidence="5" key="1">
    <citation type="journal article" date="2016" name="Insect Biochem. Mol. Biol.">
        <title>Multifaceted biological insights from a draft genome sequence of the tobacco hornworm moth, Manduca sexta.</title>
        <authorList>
            <person name="Kanost M.R."/>
            <person name="Arrese E.L."/>
            <person name="Cao X."/>
            <person name="Chen Y.R."/>
            <person name="Chellapilla S."/>
            <person name="Goldsmith M.R."/>
            <person name="Grosse-Wilde E."/>
            <person name="Heckel D.G."/>
            <person name="Herndon N."/>
            <person name="Jiang H."/>
            <person name="Papanicolaou A."/>
            <person name="Qu J."/>
            <person name="Soulages J.L."/>
            <person name="Vogel H."/>
            <person name="Walters J."/>
            <person name="Waterhouse R.M."/>
            <person name="Ahn S.J."/>
            <person name="Almeida F.C."/>
            <person name="An C."/>
            <person name="Aqrawi P."/>
            <person name="Bretschneider A."/>
            <person name="Bryant W.B."/>
            <person name="Bucks S."/>
            <person name="Chao H."/>
            <person name="Chevignon G."/>
            <person name="Christen J.M."/>
            <person name="Clarke D.F."/>
            <person name="Dittmer N.T."/>
            <person name="Ferguson L.C.F."/>
            <person name="Garavelou S."/>
            <person name="Gordon K.H.J."/>
            <person name="Gunaratna R.T."/>
            <person name="Han Y."/>
            <person name="Hauser F."/>
            <person name="He Y."/>
            <person name="Heidel-Fischer H."/>
            <person name="Hirsh A."/>
            <person name="Hu Y."/>
            <person name="Jiang H."/>
            <person name="Kalra D."/>
            <person name="Klinner C."/>
            <person name="Konig C."/>
            <person name="Kovar C."/>
            <person name="Kroll A.R."/>
            <person name="Kuwar S.S."/>
            <person name="Lee S.L."/>
            <person name="Lehman R."/>
            <person name="Li K."/>
            <person name="Li Z."/>
            <person name="Liang H."/>
            <person name="Lovelace S."/>
            <person name="Lu Z."/>
            <person name="Mansfield J.H."/>
            <person name="McCulloch K.J."/>
            <person name="Mathew T."/>
            <person name="Morton B."/>
            <person name="Muzny D.M."/>
            <person name="Neunemann D."/>
            <person name="Ongeri F."/>
            <person name="Pauchet Y."/>
            <person name="Pu L.L."/>
            <person name="Pyrousis I."/>
            <person name="Rao X.J."/>
            <person name="Redding A."/>
            <person name="Roesel C."/>
            <person name="Sanchez-Gracia A."/>
            <person name="Schaack S."/>
            <person name="Shukla A."/>
            <person name="Tetreau G."/>
            <person name="Wang Y."/>
            <person name="Xiong G.H."/>
            <person name="Traut W."/>
            <person name="Walsh T.K."/>
            <person name="Worley K.C."/>
            <person name="Wu D."/>
            <person name="Wu W."/>
            <person name="Wu Y.Q."/>
            <person name="Zhang X."/>
            <person name="Zou Z."/>
            <person name="Zucker H."/>
            <person name="Briscoe A.D."/>
            <person name="Burmester T."/>
            <person name="Clem R.J."/>
            <person name="Feyereisen R."/>
            <person name="Grimmelikhuijzen C.J.P."/>
            <person name="Hamodrakas S.J."/>
            <person name="Hansson B.S."/>
            <person name="Huguet E."/>
            <person name="Jermiin L.S."/>
            <person name="Lan Q."/>
            <person name="Lehman H.K."/>
            <person name="Lorenzen M."/>
            <person name="Merzendorfer H."/>
            <person name="Michalopoulos I."/>
            <person name="Morton D.B."/>
            <person name="Muthukrishnan S."/>
            <person name="Oakeshott J.G."/>
            <person name="Palmer W."/>
            <person name="Park Y."/>
            <person name="Passarelli A.L."/>
            <person name="Rozas J."/>
            <person name="Schwartz L.M."/>
            <person name="Smith W."/>
            <person name="Southgate A."/>
            <person name="Vilcinskas A."/>
            <person name="Vogt R."/>
            <person name="Wang P."/>
            <person name="Werren J."/>
            <person name="Yu X.Q."/>
            <person name="Zhou J.J."/>
            <person name="Brown S.J."/>
            <person name="Scherer S.E."/>
            <person name="Richards S."/>
            <person name="Blissard G.W."/>
        </authorList>
    </citation>
    <scope>NUCLEOTIDE SEQUENCE</scope>
</reference>
<dbReference type="PRINTS" id="PR00837">
    <property type="entry name" value="V5TPXLIKE"/>
</dbReference>
<dbReference type="InterPro" id="IPR001283">
    <property type="entry name" value="CRISP-related"/>
</dbReference>
<evidence type="ECO:0000256" key="2">
    <source>
        <dbReference type="ARBA" id="ARBA00022525"/>
    </source>
</evidence>
<dbReference type="PROSITE" id="PS01010">
    <property type="entry name" value="CRISP_2"/>
    <property type="match status" value="1"/>
</dbReference>
<dbReference type="InterPro" id="IPR002413">
    <property type="entry name" value="V5_allergen-like"/>
</dbReference>
<dbReference type="SMART" id="SM00198">
    <property type="entry name" value="SCP"/>
    <property type="match status" value="1"/>
</dbReference>
<dbReference type="CDD" id="cd05380">
    <property type="entry name" value="CAP_euk"/>
    <property type="match status" value="1"/>
</dbReference>
<dbReference type="PANTHER" id="PTHR10334">
    <property type="entry name" value="CYSTEINE-RICH SECRETORY PROTEIN-RELATED"/>
    <property type="match status" value="1"/>
</dbReference>
<dbReference type="SUPFAM" id="SSF55797">
    <property type="entry name" value="PR-1-like"/>
    <property type="match status" value="1"/>
</dbReference>
<dbReference type="GO" id="GO:0005576">
    <property type="term" value="C:extracellular region"/>
    <property type="evidence" value="ECO:0007669"/>
    <property type="project" value="UniProtKB-SubCell"/>
</dbReference>
<keyword evidence="3" id="KW-0732">Signal</keyword>
<proteinExistence type="predicted"/>
<dbReference type="AlphaFoldDB" id="A0A921Z3X0"/>
<reference evidence="5" key="2">
    <citation type="submission" date="2020-12" db="EMBL/GenBank/DDBJ databases">
        <authorList>
            <person name="Kanost M."/>
        </authorList>
    </citation>
    <scope>NUCLEOTIDE SEQUENCE</scope>
</reference>
<dbReference type="Pfam" id="PF00188">
    <property type="entry name" value="CAP"/>
    <property type="match status" value="1"/>
</dbReference>
<evidence type="ECO:0000256" key="3">
    <source>
        <dbReference type="SAM" id="SignalP"/>
    </source>
</evidence>
<keyword evidence="6" id="KW-1185">Reference proteome</keyword>
<evidence type="ECO:0000313" key="5">
    <source>
        <dbReference type="EMBL" id="KAG6450928.1"/>
    </source>
</evidence>
<name>A0A921Z3X0_MANSE</name>
<protein>
    <recommendedName>
        <fullName evidence="4">SCP domain-containing protein</fullName>
    </recommendedName>
</protein>
<comment type="caution">
    <text evidence="5">The sequence shown here is derived from an EMBL/GenBank/DDBJ whole genome shotgun (WGS) entry which is preliminary data.</text>
</comment>
<dbReference type="Gene3D" id="3.40.33.10">
    <property type="entry name" value="CAP"/>
    <property type="match status" value="1"/>
</dbReference>
<dbReference type="PRINTS" id="PR00838">
    <property type="entry name" value="V5ALLERGEN"/>
</dbReference>
<feature type="domain" description="SCP" evidence="4">
    <location>
        <begin position="28"/>
        <end position="186"/>
    </location>
</feature>
<organism evidence="5 6">
    <name type="scientific">Manduca sexta</name>
    <name type="common">Tobacco hawkmoth</name>
    <name type="synonym">Tobacco hornworm</name>
    <dbReference type="NCBI Taxonomy" id="7130"/>
    <lineage>
        <taxon>Eukaryota</taxon>
        <taxon>Metazoa</taxon>
        <taxon>Ecdysozoa</taxon>
        <taxon>Arthropoda</taxon>
        <taxon>Hexapoda</taxon>
        <taxon>Insecta</taxon>
        <taxon>Pterygota</taxon>
        <taxon>Neoptera</taxon>
        <taxon>Endopterygota</taxon>
        <taxon>Lepidoptera</taxon>
        <taxon>Glossata</taxon>
        <taxon>Ditrysia</taxon>
        <taxon>Bombycoidea</taxon>
        <taxon>Sphingidae</taxon>
        <taxon>Sphinginae</taxon>
        <taxon>Sphingini</taxon>
        <taxon>Manduca</taxon>
    </lineage>
</organism>
<dbReference type="EMBL" id="JH668395">
    <property type="protein sequence ID" value="KAG6450928.1"/>
    <property type="molecule type" value="Genomic_DNA"/>
</dbReference>
<feature type="chain" id="PRO_5036816943" description="SCP domain-containing protein" evidence="3">
    <location>
        <begin position="20"/>
        <end position="214"/>
    </location>
</feature>
<sequence length="214" mass="24153">MAFRDVFLLAILCLPLIYCKSVQKLTCKQIKQFVDGHNSRRFLLSQGKVPGQPAAAEMKYMVWDDELAAKAAKWAAENHNYHNPDNTVGSGRFRTGENLYWYSTTDRSFKLNVGSALDAWWDEHKDYRYGPLKASDFSSSVQIGHYTQMAWSDTTYVGCAVLQSYSEKWNKFFVVCNYGPGGNYIGRAPYKSGSPSGKLLCTTNNCNKPYGDIC</sequence>
<dbReference type="InterPro" id="IPR018244">
    <property type="entry name" value="Allrgn_V5/Tpx1_CS"/>
</dbReference>